<evidence type="ECO:0000256" key="4">
    <source>
        <dbReference type="SAM" id="Phobius"/>
    </source>
</evidence>
<evidence type="ECO:0000259" key="5">
    <source>
        <dbReference type="PROSITE" id="PS50901"/>
    </source>
</evidence>
<keyword evidence="4" id="KW-0472">Membrane</keyword>
<dbReference type="GO" id="GO:0003677">
    <property type="term" value="F:DNA binding"/>
    <property type="evidence" value="ECO:0007669"/>
    <property type="project" value="InterPro"/>
</dbReference>
<sequence>MFRKLPGDPARDLVSTTPDTAVVFRPSVVQVPAIVTVLIALWRFLGGTVRTIYRHPIACLLCLGLAWLIYSVGWQRALLLILAETGLLIAWARLERASFCALVGWRLLAWYRWMWIYRRHWQPTMVISGLGRTSGGREFLPRLRKVTCDGWADTVRIKMLSGQSHEDWEKRAPHLAHAFGAPSCRVTVGKPGWLALTFPRRDPLAVPLPAIPIKNVPHPEFAETGLREDGKPLMLRVHGTHLLIVGATGAGKGSWEWGIIRDRLPLVRAGLCRLWVCDPKRMELKFGHSPSEAPGKTLFYRYAATPEDCLTLLEEAEKEMQRTADAFGGHVRKHVASLEYPHNIIIVDEVAFLTAYVDDRKIRDAINSRLSTLSTQGRSVGFTLIAALQDPRKEVLKIRNLFPDKIALRLDESDQVDMVLGEGARDRGALADLIASDEYEGAGVGFVRLEKSPIPIRGRAGYVSDDDITDMVRDYGQHLAEVI</sequence>
<keyword evidence="4" id="KW-1133">Transmembrane helix</keyword>
<feature type="binding site" evidence="3">
    <location>
        <begin position="246"/>
        <end position="253"/>
    </location>
    <ligand>
        <name>ATP</name>
        <dbReference type="ChEBI" id="CHEBI:30616"/>
    </ligand>
</feature>
<feature type="domain" description="FtsK" evidence="5">
    <location>
        <begin position="230"/>
        <end position="417"/>
    </location>
</feature>
<dbReference type="PANTHER" id="PTHR22683">
    <property type="entry name" value="SPORULATION PROTEIN RELATED"/>
    <property type="match status" value="1"/>
</dbReference>
<keyword evidence="7" id="KW-1185">Reference proteome</keyword>
<feature type="transmembrane region" description="Helical" evidence="4">
    <location>
        <begin position="52"/>
        <end position="70"/>
    </location>
</feature>
<dbReference type="GO" id="GO:0005524">
    <property type="term" value="F:ATP binding"/>
    <property type="evidence" value="ECO:0007669"/>
    <property type="project" value="UniProtKB-UniRule"/>
</dbReference>
<feature type="transmembrane region" description="Helical" evidence="4">
    <location>
        <begin position="27"/>
        <end position="45"/>
    </location>
</feature>
<dbReference type="GO" id="GO:0051301">
    <property type="term" value="P:cell division"/>
    <property type="evidence" value="ECO:0007669"/>
    <property type="project" value="UniProtKB-KW"/>
</dbReference>
<dbReference type="Proteomes" id="UP000655044">
    <property type="component" value="Unassembled WGS sequence"/>
</dbReference>
<evidence type="ECO:0000313" key="6">
    <source>
        <dbReference type="EMBL" id="GIH88143.1"/>
    </source>
</evidence>
<proteinExistence type="predicted"/>
<dbReference type="PROSITE" id="PS50901">
    <property type="entry name" value="FTSK"/>
    <property type="match status" value="1"/>
</dbReference>
<evidence type="ECO:0000313" key="7">
    <source>
        <dbReference type="Proteomes" id="UP000655044"/>
    </source>
</evidence>
<comment type="caution">
    <text evidence="6">The sequence shown here is derived from an EMBL/GenBank/DDBJ whole genome shotgun (WGS) entry which is preliminary data.</text>
</comment>
<keyword evidence="4" id="KW-0812">Transmembrane</keyword>
<keyword evidence="2 3" id="KW-0067">ATP-binding</keyword>
<accession>A0A8J3WG78</accession>
<dbReference type="Gene3D" id="3.40.50.300">
    <property type="entry name" value="P-loop containing nucleotide triphosphate hydrolases"/>
    <property type="match status" value="1"/>
</dbReference>
<name>A0A8J3WG78_PLARO</name>
<evidence type="ECO:0000256" key="2">
    <source>
        <dbReference type="ARBA" id="ARBA00022840"/>
    </source>
</evidence>
<dbReference type="Pfam" id="PF01580">
    <property type="entry name" value="FtsK_SpoIIIE"/>
    <property type="match status" value="1"/>
</dbReference>
<organism evidence="6 7">
    <name type="scientific">Planobispora rosea</name>
    <dbReference type="NCBI Taxonomy" id="35762"/>
    <lineage>
        <taxon>Bacteria</taxon>
        <taxon>Bacillati</taxon>
        <taxon>Actinomycetota</taxon>
        <taxon>Actinomycetes</taxon>
        <taxon>Streptosporangiales</taxon>
        <taxon>Streptosporangiaceae</taxon>
        <taxon>Planobispora</taxon>
    </lineage>
</organism>
<dbReference type="RefSeq" id="WP_189243764.1">
    <property type="nucleotide sequence ID" value="NZ_BMQP01000049.1"/>
</dbReference>
<dbReference type="EMBL" id="BOOI01000075">
    <property type="protein sequence ID" value="GIH88143.1"/>
    <property type="molecule type" value="Genomic_DNA"/>
</dbReference>
<evidence type="ECO:0000256" key="1">
    <source>
        <dbReference type="ARBA" id="ARBA00022741"/>
    </source>
</evidence>
<dbReference type="InterPro" id="IPR050206">
    <property type="entry name" value="FtsK/SpoIIIE/SftA"/>
</dbReference>
<dbReference type="PANTHER" id="PTHR22683:SF41">
    <property type="entry name" value="DNA TRANSLOCASE FTSK"/>
    <property type="match status" value="1"/>
</dbReference>
<dbReference type="InterPro" id="IPR002543">
    <property type="entry name" value="FtsK_dom"/>
</dbReference>
<dbReference type="InterPro" id="IPR027417">
    <property type="entry name" value="P-loop_NTPase"/>
</dbReference>
<keyword evidence="6" id="KW-0132">Cell division</keyword>
<keyword evidence="1 3" id="KW-0547">Nucleotide-binding</keyword>
<reference evidence="6" key="1">
    <citation type="submission" date="2021-01" db="EMBL/GenBank/DDBJ databases">
        <title>Whole genome shotgun sequence of Planobispora rosea NBRC 15558.</title>
        <authorList>
            <person name="Komaki H."/>
            <person name="Tamura T."/>
        </authorList>
    </citation>
    <scope>NUCLEOTIDE SEQUENCE</scope>
    <source>
        <strain evidence="6">NBRC 15558</strain>
    </source>
</reference>
<dbReference type="SUPFAM" id="SSF52540">
    <property type="entry name" value="P-loop containing nucleoside triphosphate hydrolases"/>
    <property type="match status" value="1"/>
</dbReference>
<gene>
    <name evidence="6" type="ORF">Pro02_65510</name>
</gene>
<protein>
    <submittedName>
        <fullName evidence="6">Hypothetical cell division FtsK/SpoIIIE protein</fullName>
    </submittedName>
</protein>
<keyword evidence="6" id="KW-0131">Cell cycle</keyword>
<evidence type="ECO:0000256" key="3">
    <source>
        <dbReference type="PROSITE-ProRule" id="PRU00289"/>
    </source>
</evidence>
<dbReference type="AlphaFoldDB" id="A0A8J3WG78"/>